<reference evidence="2" key="4">
    <citation type="submission" date="2021-05" db="UniProtKB">
        <authorList>
            <consortium name="EnsemblPlants"/>
        </authorList>
    </citation>
    <scope>IDENTIFICATION</scope>
    <source>
        <strain evidence="2">cv. B73</strain>
    </source>
</reference>
<keyword evidence="3" id="KW-1185">Reference proteome</keyword>
<sequence>MKSRHRPLRADLLPTALARYSTATRLDLTLCMRVPDTALASAVVSALHVVNLSYSHGFGAAGVSELAIAYPGLIDLDLSNVVDLGDAAATEVAWARVLRRLLLAHWKSLTDMGLGCVAVGCTEPRELSLKWCLGLTDLGIQILALKCRKLTSLDLSYTMVSVMRVSWFLCSFHGHKKEATNDSVFVSFCEAISDRMRKGIEEGGDTHARPRHHGGFEHEMSEAEGAGELWAKVVAAQLARKL</sequence>
<dbReference type="STRING" id="4577.A0A1D6LEZ9"/>
<organism evidence="1">
    <name type="scientific">Zea mays</name>
    <name type="common">Maize</name>
    <dbReference type="NCBI Taxonomy" id="4577"/>
    <lineage>
        <taxon>Eukaryota</taxon>
        <taxon>Viridiplantae</taxon>
        <taxon>Streptophyta</taxon>
        <taxon>Embryophyta</taxon>
        <taxon>Tracheophyta</taxon>
        <taxon>Spermatophyta</taxon>
        <taxon>Magnoliopsida</taxon>
        <taxon>Liliopsida</taxon>
        <taxon>Poales</taxon>
        <taxon>Poaceae</taxon>
        <taxon>PACMAD clade</taxon>
        <taxon>Panicoideae</taxon>
        <taxon>Andropogonodae</taxon>
        <taxon>Andropogoneae</taxon>
        <taxon>Tripsacinae</taxon>
        <taxon>Zea</taxon>
    </lineage>
</organism>
<reference evidence="1" key="2">
    <citation type="submission" date="2015-12" db="EMBL/GenBank/DDBJ databases">
        <title>Update maize B73 reference genome by single molecule sequencing technologies.</title>
        <authorList>
            <consortium name="Maize Genome Sequencing Project"/>
            <person name="Ware D."/>
        </authorList>
    </citation>
    <scope>NUCLEOTIDE SEQUENCE</scope>
    <source>
        <tissue evidence="1">Seedling</tissue>
    </source>
</reference>
<evidence type="ECO:0000313" key="1">
    <source>
        <dbReference type="EMBL" id="AQK78519.1"/>
    </source>
</evidence>
<name>A0A1D6LEZ9_MAIZE</name>
<dbReference type="EnsemblPlants" id="Zm00001eb261850_T001">
    <property type="protein sequence ID" value="Zm00001eb261850_P001"/>
    <property type="gene ID" value="Zm00001eb261850"/>
</dbReference>
<dbReference type="AlphaFoldDB" id="A0A1D6LEZ9"/>
<accession>A0A1D6LEZ9</accession>
<dbReference type="EMBL" id="CM000782">
    <property type="protein sequence ID" value="AQK78519.1"/>
    <property type="molecule type" value="Genomic_DNA"/>
</dbReference>
<dbReference type="Proteomes" id="UP000007305">
    <property type="component" value="Chromosome 6"/>
</dbReference>
<dbReference type="PANTHER" id="PTHR13318">
    <property type="entry name" value="PARTNER OF PAIRED, ISOFORM B-RELATED"/>
    <property type="match status" value="1"/>
</dbReference>
<proteinExistence type="predicted"/>
<dbReference type="InterPro" id="IPR032675">
    <property type="entry name" value="LRR_dom_sf"/>
</dbReference>
<evidence type="ECO:0000313" key="3">
    <source>
        <dbReference type="Proteomes" id="UP000007305"/>
    </source>
</evidence>
<dbReference type="OMA" id="NCTNIGD"/>
<dbReference type="Gramene" id="Zm00001eb261850_T001">
    <property type="protein sequence ID" value="Zm00001eb261850_P001"/>
    <property type="gene ID" value="Zm00001eb261850"/>
</dbReference>
<reference evidence="2" key="3">
    <citation type="submission" date="2019-07" db="EMBL/GenBank/DDBJ databases">
        <authorList>
            <person name="Seetharam A."/>
            <person name="Woodhouse M."/>
            <person name="Cannon E."/>
        </authorList>
    </citation>
    <scope>NUCLEOTIDE SEQUENCE [LARGE SCALE GENOMIC DNA]</scope>
    <source>
        <strain evidence="2">cv. B73</strain>
    </source>
</reference>
<gene>
    <name evidence="1" type="ORF">ZEAMMB73_Zm00001d035203</name>
</gene>
<dbReference type="Gene3D" id="3.80.10.10">
    <property type="entry name" value="Ribonuclease Inhibitor"/>
    <property type="match status" value="1"/>
</dbReference>
<evidence type="ECO:0000313" key="2">
    <source>
        <dbReference type="EnsemblPlants" id="Zm00001eb261850_P001"/>
    </source>
</evidence>
<protein>
    <recommendedName>
        <fullName evidence="4">F-box protein</fullName>
    </recommendedName>
</protein>
<dbReference type="PANTHER" id="PTHR13318:SF95">
    <property type="entry name" value="F-BOX PROTEIN YLR352W"/>
    <property type="match status" value="1"/>
</dbReference>
<evidence type="ECO:0008006" key="4">
    <source>
        <dbReference type="Google" id="ProtNLM"/>
    </source>
</evidence>
<dbReference type="SMR" id="A0A1D6LEZ9"/>
<dbReference type="SUPFAM" id="SSF52047">
    <property type="entry name" value="RNI-like"/>
    <property type="match status" value="1"/>
</dbReference>
<reference evidence="3" key="1">
    <citation type="journal article" date="2009" name="Science">
        <title>The B73 maize genome: complexity, diversity, and dynamics.</title>
        <authorList>
            <person name="Schnable P.S."/>
            <person name="Ware D."/>
            <person name="Fulton R.S."/>
            <person name="Stein J.C."/>
            <person name="Wei F."/>
            <person name="Pasternak S."/>
            <person name="Liang C."/>
            <person name="Zhang J."/>
            <person name="Fulton L."/>
            <person name="Graves T.A."/>
            <person name="Minx P."/>
            <person name="Reily A.D."/>
            <person name="Courtney L."/>
            <person name="Kruchowski S.S."/>
            <person name="Tomlinson C."/>
            <person name="Strong C."/>
            <person name="Delehaunty K."/>
            <person name="Fronick C."/>
            <person name="Courtney B."/>
            <person name="Rock S.M."/>
            <person name="Belter E."/>
            <person name="Du F."/>
            <person name="Kim K."/>
            <person name="Abbott R.M."/>
            <person name="Cotton M."/>
            <person name="Levy A."/>
            <person name="Marchetto P."/>
            <person name="Ochoa K."/>
            <person name="Jackson S.M."/>
            <person name="Gillam B."/>
            <person name="Chen W."/>
            <person name="Yan L."/>
            <person name="Higginbotham J."/>
            <person name="Cardenas M."/>
            <person name="Waligorski J."/>
            <person name="Applebaum E."/>
            <person name="Phelps L."/>
            <person name="Falcone J."/>
            <person name="Kanchi K."/>
            <person name="Thane T."/>
            <person name="Scimone A."/>
            <person name="Thane N."/>
            <person name="Henke J."/>
            <person name="Wang T."/>
            <person name="Ruppert J."/>
            <person name="Shah N."/>
            <person name="Rotter K."/>
            <person name="Hodges J."/>
            <person name="Ingenthron E."/>
            <person name="Cordes M."/>
            <person name="Kohlberg S."/>
            <person name="Sgro J."/>
            <person name="Delgado B."/>
            <person name="Mead K."/>
            <person name="Chinwalla A."/>
            <person name="Leonard S."/>
            <person name="Crouse K."/>
            <person name="Collura K."/>
            <person name="Kudrna D."/>
            <person name="Currie J."/>
            <person name="He R."/>
            <person name="Angelova A."/>
            <person name="Rajasekar S."/>
            <person name="Mueller T."/>
            <person name="Lomeli R."/>
            <person name="Scara G."/>
            <person name="Ko A."/>
            <person name="Delaney K."/>
            <person name="Wissotski M."/>
            <person name="Lopez G."/>
            <person name="Campos D."/>
            <person name="Braidotti M."/>
            <person name="Ashley E."/>
            <person name="Golser W."/>
            <person name="Kim H."/>
            <person name="Lee S."/>
            <person name="Lin J."/>
            <person name="Dujmic Z."/>
            <person name="Kim W."/>
            <person name="Talag J."/>
            <person name="Zuccolo A."/>
            <person name="Fan C."/>
            <person name="Sebastian A."/>
            <person name="Kramer M."/>
            <person name="Spiegel L."/>
            <person name="Nascimento L."/>
            <person name="Zutavern T."/>
            <person name="Miller B."/>
            <person name="Ambroise C."/>
            <person name="Muller S."/>
            <person name="Spooner W."/>
            <person name="Narechania A."/>
            <person name="Ren L."/>
            <person name="Wei S."/>
            <person name="Kumari S."/>
            <person name="Faga B."/>
            <person name="Levy M.J."/>
            <person name="McMahan L."/>
            <person name="Van Buren P."/>
            <person name="Vaughn M.W."/>
            <person name="Ying K."/>
            <person name="Yeh C.-T."/>
            <person name="Emrich S.J."/>
            <person name="Jia Y."/>
            <person name="Kalyanaraman A."/>
            <person name="Hsia A.-P."/>
            <person name="Barbazuk W.B."/>
            <person name="Baucom R.S."/>
            <person name="Brutnell T.P."/>
            <person name="Carpita N.C."/>
            <person name="Chaparro C."/>
            <person name="Chia J.-M."/>
            <person name="Deragon J.-M."/>
            <person name="Estill J.C."/>
            <person name="Fu Y."/>
            <person name="Jeddeloh J.A."/>
            <person name="Han Y."/>
            <person name="Lee H."/>
            <person name="Li P."/>
            <person name="Lisch D.R."/>
            <person name="Liu S."/>
            <person name="Liu Z."/>
            <person name="Nagel D.H."/>
            <person name="McCann M.C."/>
            <person name="SanMiguel P."/>
            <person name="Myers A.M."/>
            <person name="Nettleton D."/>
            <person name="Nguyen J."/>
            <person name="Penning B.W."/>
            <person name="Ponnala L."/>
            <person name="Schneider K.L."/>
            <person name="Schwartz D.C."/>
            <person name="Sharma A."/>
            <person name="Soderlund C."/>
            <person name="Springer N.M."/>
            <person name="Sun Q."/>
            <person name="Wang H."/>
            <person name="Waterman M."/>
            <person name="Westerman R."/>
            <person name="Wolfgruber T.K."/>
            <person name="Yang L."/>
            <person name="Yu Y."/>
            <person name="Zhang L."/>
            <person name="Zhou S."/>
            <person name="Zhu Q."/>
            <person name="Bennetzen J.L."/>
            <person name="Dawe R.K."/>
            <person name="Jiang J."/>
            <person name="Jiang N."/>
            <person name="Presting G.G."/>
            <person name="Wessler S.R."/>
            <person name="Aluru S."/>
            <person name="Martienssen R.A."/>
            <person name="Clifton S.W."/>
            <person name="McCombie W.R."/>
            <person name="Wing R.A."/>
            <person name="Wilson R.K."/>
        </authorList>
    </citation>
    <scope>NUCLEOTIDE SEQUENCE [LARGE SCALE GENOMIC DNA]</scope>
    <source>
        <strain evidence="3">cv. B73</strain>
    </source>
</reference>